<dbReference type="InterPro" id="IPR024674">
    <property type="entry name" value="HpaB/PvcC/4-BUDH_N"/>
</dbReference>
<dbReference type="InterPro" id="IPR036250">
    <property type="entry name" value="AcylCo_DH-like_C"/>
</dbReference>
<dbReference type="PIRSF" id="PIRSF000331">
    <property type="entry name" value="HpaA_HpaB"/>
    <property type="match status" value="1"/>
</dbReference>
<protein>
    <submittedName>
        <fullName evidence="6">4-hydroxyphenylacetate 3-monooxygenase</fullName>
        <ecNumber evidence="6">1.14.14.9</ecNumber>
    </submittedName>
</protein>
<feature type="domain" description="HpaB/PvcC/4-BUDH C-terminal" evidence="4">
    <location>
        <begin position="282"/>
        <end position="480"/>
    </location>
</feature>
<dbReference type="InterPro" id="IPR009100">
    <property type="entry name" value="AcylCoA_DH/oxidase_NM_dom_sf"/>
</dbReference>
<evidence type="ECO:0000256" key="2">
    <source>
        <dbReference type="ARBA" id="ARBA00022827"/>
    </source>
</evidence>
<dbReference type="Gene3D" id="1.20.140.10">
    <property type="entry name" value="Butyryl-CoA Dehydrogenase, subunit A, domain 3"/>
    <property type="match status" value="1"/>
</dbReference>
<dbReference type="GO" id="GO:0052881">
    <property type="term" value="F:4-hydroxyphenylacetate 3-monooxygenase activity"/>
    <property type="evidence" value="ECO:0007669"/>
    <property type="project" value="UniProtKB-EC"/>
</dbReference>
<evidence type="ECO:0000256" key="1">
    <source>
        <dbReference type="ARBA" id="ARBA00022630"/>
    </source>
</evidence>
<dbReference type="PANTHER" id="PTHR36117:SF3">
    <property type="entry name" value="4-HYDROXYPHENYLACETATE 3-MONOOXYGENASE-RELATED"/>
    <property type="match status" value="1"/>
</dbReference>
<dbReference type="EC" id="1.14.14.9" evidence="6"/>
<keyword evidence="3 6" id="KW-0560">Oxidoreductase</keyword>
<dbReference type="GO" id="GO:0016627">
    <property type="term" value="F:oxidoreductase activity, acting on the CH-CH group of donors"/>
    <property type="evidence" value="ECO:0007669"/>
    <property type="project" value="InterPro"/>
</dbReference>
<dbReference type="InterPro" id="IPR046373">
    <property type="entry name" value="Acyl-CoA_Oxase/DH_mid-dom_sf"/>
</dbReference>
<dbReference type="Pfam" id="PF11794">
    <property type="entry name" value="HpaB_N"/>
    <property type="match status" value="1"/>
</dbReference>
<dbReference type="GO" id="GO:0010124">
    <property type="term" value="P:phenylacetate catabolic process"/>
    <property type="evidence" value="ECO:0007669"/>
    <property type="project" value="InterPro"/>
</dbReference>
<evidence type="ECO:0000313" key="6">
    <source>
        <dbReference type="EMBL" id="CUV01688.1"/>
    </source>
</evidence>
<proteinExistence type="predicted"/>
<keyword evidence="2" id="KW-0274">FAD</keyword>
<dbReference type="InterPro" id="IPR004925">
    <property type="entry name" value="HpaB/PvcC/4-BUDH"/>
</dbReference>
<dbReference type="SUPFAM" id="SSF47203">
    <property type="entry name" value="Acyl-CoA dehydrogenase C-terminal domain-like"/>
    <property type="match status" value="1"/>
</dbReference>
<dbReference type="AlphaFoldDB" id="A0A160V7N5"/>
<dbReference type="PANTHER" id="PTHR36117">
    <property type="entry name" value="4-HYDROXYPHENYLACETATE 3-MONOOXYGENASE-RELATED"/>
    <property type="match status" value="1"/>
</dbReference>
<dbReference type="InterPro" id="IPR024719">
    <property type="entry name" value="HpaB/PvcC/4-BUDH_C"/>
</dbReference>
<reference evidence="6" key="1">
    <citation type="submission" date="2015-10" db="EMBL/GenBank/DDBJ databases">
        <authorList>
            <person name="Gilbert D.G."/>
        </authorList>
    </citation>
    <scope>NUCLEOTIDE SEQUENCE</scope>
</reference>
<dbReference type="Pfam" id="PF03241">
    <property type="entry name" value="HpaB"/>
    <property type="match status" value="1"/>
</dbReference>
<sequence>MPVRTGKQYIDGLSKKPAEVWISGEKVKDVTTHTAFQNGVRSLAALYDQQHDPTTKDSMTFESPSSGDPVGLSFIIPKTIDDLVRRREMMTNWAWESCGMMARTPDFLNNAVSSWAGSADYFVNDRPEFKDNVLRYHEYIRENDLTLTHTLVNLQRSRNTAIHDNIEDQVALTVVDETAEGIVVHGSRILATLGPISDEIAVYPTRTHILGKDSWRQAFSFALPCATPGMRFMCRESLDVGRSSFDHPLASRFEEMDALVFFDNVLVPWDRVFLLGDVDMCNDYSAATQSTAHTGQQVVNRTAVKTEFVLGLTSLMAETLGSTQVPHVQERIGEIVIYLETLKACVRAAEADATLNNWGVMCPAQGPLVAGRQLYSRTIYPRLAEIVQLLGSSSLMALPTEADFNTPVGPELERYLATDSTGAKDRVRLFHLAWDVACSAFGGRQVLYERFFGGDPVRNAMLLYQTYNKQSAMDRVQRFLEREG</sequence>
<evidence type="ECO:0000259" key="4">
    <source>
        <dbReference type="Pfam" id="PF03241"/>
    </source>
</evidence>
<feature type="domain" description="HpaB/PvcC/4-BUDH N-terminal" evidence="5">
    <location>
        <begin position="5"/>
        <end position="274"/>
    </location>
</feature>
<name>A0A160V7N5_9ZZZZ</name>
<dbReference type="Gene3D" id="1.10.3140.10">
    <property type="entry name" value="4-hydroxybutyryl-coa dehydratase, domain 1"/>
    <property type="match status" value="1"/>
</dbReference>
<dbReference type="InterPro" id="IPR012687">
    <property type="entry name" value="HpaB_Deino-type"/>
</dbReference>
<gene>
    <name evidence="6" type="ORF">MGWOODY_Clf2569</name>
</gene>
<keyword evidence="1" id="KW-0285">Flavoprotein</keyword>
<dbReference type="SUPFAM" id="SSF56645">
    <property type="entry name" value="Acyl-CoA dehydrogenase NM domain-like"/>
    <property type="match status" value="1"/>
</dbReference>
<keyword evidence="6" id="KW-0503">Monooxygenase</keyword>
<accession>A0A160V7N5</accession>
<organism evidence="6">
    <name type="scientific">hydrothermal vent metagenome</name>
    <dbReference type="NCBI Taxonomy" id="652676"/>
    <lineage>
        <taxon>unclassified sequences</taxon>
        <taxon>metagenomes</taxon>
        <taxon>ecological metagenomes</taxon>
    </lineage>
</organism>
<dbReference type="Gene3D" id="2.40.110.10">
    <property type="entry name" value="Butyryl-CoA Dehydrogenase, subunit A, domain 2"/>
    <property type="match status" value="1"/>
</dbReference>
<evidence type="ECO:0000259" key="5">
    <source>
        <dbReference type="Pfam" id="PF11794"/>
    </source>
</evidence>
<dbReference type="GO" id="GO:0050660">
    <property type="term" value="F:flavin adenine dinucleotide binding"/>
    <property type="evidence" value="ECO:0007669"/>
    <property type="project" value="InterPro"/>
</dbReference>
<dbReference type="EMBL" id="FAXA01000116">
    <property type="protein sequence ID" value="CUV01688.1"/>
    <property type="molecule type" value="Genomic_DNA"/>
</dbReference>
<evidence type="ECO:0000256" key="3">
    <source>
        <dbReference type="ARBA" id="ARBA00023002"/>
    </source>
</evidence>
<dbReference type="NCBIfam" id="TIGR02309">
    <property type="entry name" value="HpaB-1"/>
    <property type="match status" value="1"/>
</dbReference>